<feature type="region of interest" description="Disordered" evidence="1">
    <location>
        <begin position="26"/>
        <end position="61"/>
    </location>
</feature>
<gene>
    <name evidence="2" type="ORF">SAMN04489717_4155</name>
</gene>
<evidence type="ECO:0000313" key="3">
    <source>
        <dbReference type="Proteomes" id="UP000198983"/>
    </source>
</evidence>
<protein>
    <submittedName>
        <fullName evidence="2">Uncharacterized protein</fullName>
    </submittedName>
</protein>
<dbReference type="SUPFAM" id="SSF50993">
    <property type="entry name" value="Peptidase/esterase 'gauge' domain"/>
    <property type="match status" value="1"/>
</dbReference>
<dbReference type="AlphaFoldDB" id="A0A1H1VP10"/>
<evidence type="ECO:0000256" key="1">
    <source>
        <dbReference type="SAM" id="MobiDB-lite"/>
    </source>
</evidence>
<proteinExistence type="predicted"/>
<dbReference type="STRING" id="117157.SAMN04489717_4155"/>
<evidence type="ECO:0000313" key="2">
    <source>
        <dbReference type="EMBL" id="SDS86668.1"/>
    </source>
</evidence>
<dbReference type="Proteomes" id="UP000198983">
    <property type="component" value="Chromosome I"/>
</dbReference>
<dbReference type="EMBL" id="LT629732">
    <property type="protein sequence ID" value="SDS86668.1"/>
    <property type="molecule type" value="Genomic_DNA"/>
</dbReference>
<sequence length="466" mass="50510">MSKHPSRAAAALGSAALVVASAVVGGAGPEPAKAAGPRRPTATEPRAVAGDKPPPPTVASTTIRCEKDSSGRTARLYDGPSASYLYDRRFSPGPTVPHEELRRHTPQGVAWWGDWNGKGDDLLLVSAHDQGDANGHLIGLDPREPGKVVGIVALGPTHAGALGLNGRWLFVDGPKNGSRHTVSSYRLDALRAELRAGGGSLDHDAQTTVYGASFLTADGRHLYAGRFNFHGYRDWMYRYTIQSNGKLTLDPKPGTNRGLRWETPASTQGVAKTGNRFLFSTSSGRDRRSNLYVTNAAETNLDRASPRCFRAPTMAQGIAVTPGGRVYLNFESGSYEFDGTSGRRAKNVIPGTHTARLGELTGIPGGTLRLGTLHSKKQQDFFGDDEIAVVVEGSKVGRTIDIEQGERKRIRKTVQFTGNARVRLYEKDDPDSDDYLGQHKLKPRRDGGILTFKRRGAHYRLSYTVR</sequence>
<reference evidence="2 3" key="1">
    <citation type="submission" date="2016-10" db="EMBL/GenBank/DDBJ databases">
        <authorList>
            <person name="de Groot N.N."/>
        </authorList>
    </citation>
    <scope>NUCLEOTIDE SEQUENCE [LARGE SCALE GENOMIC DNA]</scope>
    <source>
        <strain evidence="2 3">DSM 22024</strain>
    </source>
</reference>
<keyword evidence="3" id="KW-1185">Reference proteome</keyword>
<dbReference type="OrthoDB" id="4537321at2"/>
<name>A0A1H1VP10_9ACTN</name>
<feature type="compositionally biased region" description="Low complexity" evidence="1">
    <location>
        <begin position="26"/>
        <end position="40"/>
    </location>
</feature>
<accession>A0A1H1VP10</accession>
<dbReference type="RefSeq" id="WP_157728720.1">
    <property type="nucleotide sequence ID" value="NZ_LT629732.1"/>
</dbReference>
<organism evidence="2 3">
    <name type="scientific">Actinopolymorpha singaporensis</name>
    <dbReference type="NCBI Taxonomy" id="117157"/>
    <lineage>
        <taxon>Bacteria</taxon>
        <taxon>Bacillati</taxon>
        <taxon>Actinomycetota</taxon>
        <taxon>Actinomycetes</taxon>
        <taxon>Propionibacteriales</taxon>
        <taxon>Actinopolymorphaceae</taxon>
        <taxon>Actinopolymorpha</taxon>
    </lineage>
</organism>